<protein>
    <recommendedName>
        <fullName evidence="2">DUF6533 domain-containing protein</fullName>
    </recommendedName>
</protein>
<feature type="transmembrane region" description="Helical" evidence="1">
    <location>
        <begin position="54"/>
        <end position="73"/>
    </location>
</feature>
<dbReference type="OrthoDB" id="2804045at2759"/>
<feature type="non-terminal residue" evidence="3">
    <location>
        <position position="1"/>
    </location>
</feature>
<dbReference type="InParanoid" id="S8DSG6"/>
<dbReference type="Proteomes" id="UP000015241">
    <property type="component" value="Unassembled WGS sequence"/>
</dbReference>
<dbReference type="EMBL" id="KE504193">
    <property type="protein sequence ID" value="EPS96176.1"/>
    <property type="molecule type" value="Genomic_DNA"/>
</dbReference>
<feature type="transmembrane region" description="Helical" evidence="1">
    <location>
        <begin position="22"/>
        <end position="42"/>
    </location>
</feature>
<keyword evidence="4" id="KW-1185">Reference proteome</keyword>
<evidence type="ECO:0000313" key="4">
    <source>
        <dbReference type="Proteomes" id="UP000015241"/>
    </source>
</evidence>
<dbReference type="InterPro" id="IPR045340">
    <property type="entry name" value="DUF6533"/>
</dbReference>
<feature type="domain" description="DUF6533" evidence="2">
    <location>
        <begin position="1"/>
        <end position="37"/>
    </location>
</feature>
<feature type="transmembrane region" description="Helical" evidence="1">
    <location>
        <begin position="94"/>
        <end position="116"/>
    </location>
</feature>
<organism evidence="3 4">
    <name type="scientific">Fomitopsis schrenkii</name>
    <name type="common">Brown rot fungus</name>
    <dbReference type="NCBI Taxonomy" id="2126942"/>
    <lineage>
        <taxon>Eukaryota</taxon>
        <taxon>Fungi</taxon>
        <taxon>Dikarya</taxon>
        <taxon>Basidiomycota</taxon>
        <taxon>Agaricomycotina</taxon>
        <taxon>Agaricomycetes</taxon>
        <taxon>Polyporales</taxon>
        <taxon>Fomitopsis</taxon>
    </lineage>
</organism>
<name>S8DSG6_FOMSC</name>
<evidence type="ECO:0000259" key="2">
    <source>
        <dbReference type="Pfam" id="PF20151"/>
    </source>
</evidence>
<gene>
    <name evidence="3" type="ORF">FOMPIDRAFT_61838</name>
</gene>
<dbReference type="AlphaFoldDB" id="S8DSG6"/>
<dbReference type="Pfam" id="PF20151">
    <property type="entry name" value="DUF6533"/>
    <property type="match status" value="1"/>
</dbReference>
<dbReference type="HOGENOM" id="CLU_159695_0_0_1"/>
<proteinExistence type="predicted"/>
<keyword evidence="1" id="KW-0812">Transmembrane</keyword>
<reference evidence="3 4" key="1">
    <citation type="journal article" date="2012" name="Science">
        <title>The Paleozoic origin of enzymatic lignin decomposition reconstructed from 31 fungal genomes.</title>
        <authorList>
            <person name="Floudas D."/>
            <person name="Binder M."/>
            <person name="Riley R."/>
            <person name="Barry K."/>
            <person name="Blanchette R.A."/>
            <person name="Henrissat B."/>
            <person name="Martinez A.T."/>
            <person name="Otillar R."/>
            <person name="Spatafora J.W."/>
            <person name="Yadav J.S."/>
            <person name="Aerts A."/>
            <person name="Benoit I."/>
            <person name="Boyd A."/>
            <person name="Carlson A."/>
            <person name="Copeland A."/>
            <person name="Coutinho P.M."/>
            <person name="de Vries R.P."/>
            <person name="Ferreira P."/>
            <person name="Findley K."/>
            <person name="Foster B."/>
            <person name="Gaskell J."/>
            <person name="Glotzer D."/>
            <person name="Gorecki P."/>
            <person name="Heitman J."/>
            <person name="Hesse C."/>
            <person name="Hori C."/>
            <person name="Igarashi K."/>
            <person name="Jurgens J.A."/>
            <person name="Kallen N."/>
            <person name="Kersten P."/>
            <person name="Kohler A."/>
            <person name="Kuees U."/>
            <person name="Kumar T.K.A."/>
            <person name="Kuo A."/>
            <person name="LaButti K."/>
            <person name="Larrondo L.F."/>
            <person name="Lindquist E."/>
            <person name="Ling A."/>
            <person name="Lombard V."/>
            <person name="Lucas S."/>
            <person name="Lundell T."/>
            <person name="Martin R."/>
            <person name="McLaughlin D.J."/>
            <person name="Morgenstern I."/>
            <person name="Morin E."/>
            <person name="Murat C."/>
            <person name="Nagy L.G."/>
            <person name="Nolan M."/>
            <person name="Ohm R.A."/>
            <person name="Patyshakuliyeva A."/>
            <person name="Rokas A."/>
            <person name="Ruiz-Duenas F.J."/>
            <person name="Sabat G."/>
            <person name="Salamov A."/>
            <person name="Samejima M."/>
            <person name="Schmutz J."/>
            <person name="Slot J.C."/>
            <person name="St John F."/>
            <person name="Stenlid J."/>
            <person name="Sun H."/>
            <person name="Sun S."/>
            <person name="Syed K."/>
            <person name="Tsang A."/>
            <person name="Wiebenga A."/>
            <person name="Young D."/>
            <person name="Pisabarro A."/>
            <person name="Eastwood D.C."/>
            <person name="Martin F."/>
            <person name="Cullen D."/>
            <person name="Grigoriev I.V."/>
            <person name="Hibbett D.S."/>
        </authorList>
    </citation>
    <scope>NUCLEOTIDE SEQUENCE</scope>
    <source>
        <strain evidence="4">FP-58527</strain>
    </source>
</reference>
<evidence type="ECO:0000313" key="3">
    <source>
        <dbReference type="EMBL" id="EPS96176.1"/>
    </source>
</evidence>
<keyword evidence="1" id="KW-1133">Transmembrane helix</keyword>
<evidence type="ECO:0000256" key="1">
    <source>
        <dbReference type="SAM" id="Phobius"/>
    </source>
</evidence>
<keyword evidence="1" id="KW-0472">Membrane</keyword>
<accession>S8DSG6</accession>
<sequence>LLFYDYALTFSREVRCIWRRKFTGATMLFLLNRYLFMVYLVSRFYLEMSPINTMSLDVLLILYLWSALFTRSTQMRGLFTALRMYAIWYKNRKIFGVVLFLGVVPIGVNMVCCQAFI</sequence>